<keyword evidence="1" id="KW-0812">Transmembrane</keyword>
<protein>
    <submittedName>
        <fullName evidence="2">Uncharacterized protein</fullName>
    </submittedName>
</protein>
<organism evidence="2 3">
    <name type="scientific">Boletus reticuloceps</name>
    <dbReference type="NCBI Taxonomy" id="495285"/>
    <lineage>
        <taxon>Eukaryota</taxon>
        <taxon>Fungi</taxon>
        <taxon>Dikarya</taxon>
        <taxon>Basidiomycota</taxon>
        <taxon>Agaricomycotina</taxon>
        <taxon>Agaricomycetes</taxon>
        <taxon>Agaricomycetidae</taxon>
        <taxon>Boletales</taxon>
        <taxon>Boletineae</taxon>
        <taxon>Boletaceae</taxon>
        <taxon>Boletoideae</taxon>
        <taxon>Boletus</taxon>
    </lineage>
</organism>
<comment type="caution">
    <text evidence="2">The sequence shown here is derived from an EMBL/GenBank/DDBJ whole genome shotgun (WGS) entry which is preliminary data.</text>
</comment>
<evidence type="ECO:0000256" key="1">
    <source>
        <dbReference type="SAM" id="Phobius"/>
    </source>
</evidence>
<keyword evidence="1" id="KW-1133">Transmembrane helix</keyword>
<feature type="transmembrane region" description="Helical" evidence="1">
    <location>
        <begin position="169"/>
        <end position="196"/>
    </location>
</feature>
<feature type="transmembrane region" description="Helical" evidence="1">
    <location>
        <begin position="87"/>
        <end position="112"/>
    </location>
</feature>
<dbReference type="EMBL" id="JAGFBS010000002">
    <property type="protein sequence ID" value="KAG6380878.1"/>
    <property type="molecule type" value="Genomic_DNA"/>
</dbReference>
<gene>
    <name evidence="2" type="ORF">JVT61DRAFT_5269</name>
</gene>
<name>A0A8I2Z129_9AGAM</name>
<proteinExistence type="predicted"/>
<dbReference type="AlphaFoldDB" id="A0A8I2Z129"/>
<accession>A0A8I2Z129</accession>
<feature type="transmembrane region" description="Helical" evidence="1">
    <location>
        <begin position="16"/>
        <end position="39"/>
    </location>
</feature>
<dbReference type="Proteomes" id="UP000683000">
    <property type="component" value="Unassembled WGS sequence"/>
</dbReference>
<sequence>MPDNLHPLDLQHLTSVYLALLISGGQVGLPVVVLTGLIYRKVTWHPTIINFCVTWIVYSIIHCLYLYTGAGKDTLRLKICIVQASMMYGAAPMAVVAGLAIVLHAWTALQCLEHTALCRVPRQLYLIVMLGTPYLVFFVFSVGAGTFVMSQPQSVCSNGLYCIIRLHRAALVAPSFCAAIMVIILALEAVITVQYYRQWKTIKAAFPLVTRTPSRSLCFRFGLCCLYSCVTLTSAILFLSDVQTEVTYMLPAALPLGALIVFGLRQDVITAWFSVLRGRQQSSSSFELELPSARVASISNPTLTLVEFLEEIPGEPNIPV</sequence>
<evidence type="ECO:0000313" key="3">
    <source>
        <dbReference type="Proteomes" id="UP000683000"/>
    </source>
</evidence>
<feature type="transmembrane region" description="Helical" evidence="1">
    <location>
        <begin position="217"/>
        <end position="240"/>
    </location>
</feature>
<keyword evidence="1" id="KW-0472">Membrane</keyword>
<evidence type="ECO:0000313" key="2">
    <source>
        <dbReference type="EMBL" id="KAG6380878.1"/>
    </source>
</evidence>
<feature type="transmembrane region" description="Helical" evidence="1">
    <location>
        <begin position="48"/>
        <end position="67"/>
    </location>
</feature>
<reference evidence="2" key="1">
    <citation type="submission" date="2021-03" db="EMBL/GenBank/DDBJ databases">
        <title>Evolutionary innovations through gain and loss of genes in the ectomycorrhizal Boletales.</title>
        <authorList>
            <person name="Wu G."/>
            <person name="Miyauchi S."/>
            <person name="Morin E."/>
            <person name="Yang Z.-L."/>
            <person name="Xu J."/>
            <person name="Martin F.M."/>
        </authorList>
    </citation>
    <scope>NUCLEOTIDE SEQUENCE</scope>
    <source>
        <strain evidence="2">BR01</strain>
    </source>
</reference>
<keyword evidence="3" id="KW-1185">Reference proteome</keyword>
<feature type="transmembrane region" description="Helical" evidence="1">
    <location>
        <begin position="124"/>
        <end position="149"/>
    </location>
</feature>
<dbReference type="OrthoDB" id="3046318at2759"/>